<evidence type="ECO:0008006" key="3">
    <source>
        <dbReference type="Google" id="ProtNLM"/>
    </source>
</evidence>
<evidence type="ECO:0000313" key="1">
    <source>
        <dbReference type="EMBL" id="KAF8692002.1"/>
    </source>
</evidence>
<dbReference type="Proteomes" id="UP000636709">
    <property type="component" value="Unassembled WGS sequence"/>
</dbReference>
<evidence type="ECO:0000313" key="2">
    <source>
        <dbReference type="Proteomes" id="UP000636709"/>
    </source>
</evidence>
<sequence>MLHPLPLGLLRGCQLGRHLLRHPLLHLLLLTRSNVIIHVGSYVVAHDSTPTHLGLRAPVAQRYIEVVGVVVTCTRFTVAGRSVEVTGSSATPACRCHCTVPHRHGSTTATTTPMIHDELLTVDLPSLSVLFIFDSFPFLKTSSPPTPHKMPASKTVWTPAQRHRRGIVKVVKSGVFSVGGHQWICGFYPDGLADRPDYVAAGLPLSCGLYTS</sequence>
<organism evidence="1 2">
    <name type="scientific">Digitaria exilis</name>
    <dbReference type="NCBI Taxonomy" id="1010633"/>
    <lineage>
        <taxon>Eukaryota</taxon>
        <taxon>Viridiplantae</taxon>
        <taxon>Streptophyta</taxon>
        <taxon>Embryophyta</taxon>
        <taxon>Tracheophyta</taxon>
        <taxon>Spermatophyta</taxon>
        <taxon>Magnoliopsida</taxon>
        <taxon>Liliopsida</taxon>
        <taxon>Poales</taxon>
        <taxon>Poaceae</taxon>
        <taxon>PACMAD clade</taxon>
        <taxon>Panicoideae</taxon>
        <taxon>Panicodae</taxon>
        <taxon>Paniceae</taxon>
        <taxon>Anthephorinae</taxon>
        <taxon>Digitaria</taxon>
    </lineage>
</organism>
<dbReference type="AlphaFoldDB" id="A0A835BA56"/>
<proteinExistence type="predicted"/>
<accession>A0A835BA56</accession>
<reference evidence="1" key="1">
    <citation type="submission" date="2020-07" db="EMBL/GenBank/DDBJ databases">
        <title>Genome sequence and genetic diversity analysis of an under-domesticated orphan crop, white fonio (Digitaria exilis).</title>
        <authorList>
            <person name="Bennetzen J.L."/>
            <person name="Chen S."/>
            <person name="Ma X."/>
            <person name="Wang X."/>
            <person name="Yssel A.E.J."/>
            <person name="Chaluvadi S.R."/>
            <person name="Johnson M."/>
            <person name="Gangashetty P."/>
            <person name="Hamidou F."/>
            <person name="Sanogo M.D."/>
            <person name="Zwaenepoel A."/>
            <person name="Wallace J."/>
            <person name="Van De Peer Y."/>
            <person name="Van Deynze A."/>
        </authorList>
    </citation>
    <scope>NUCLEOTIDE SEQUENCE</scope>
    <source>
        <tissue evidence="1">Leaves</tissue>
    </source>
</reference>
<dbReference type="SUPFAM" id="SSF49599">
    <property type="entry name" value="TRAF domain-like"/>
    <property type="match status" value="1"/>
</dbReference>
<name>A0A835BA56_9POAL</name>
<dbReference type="EMBL" id="JACEFO010001953">
    <property type="protein sequence ID" value="KAF8692002.1"/>
    <property type="molecule type" value="Genomic_DNA"/>
</dbReference>
<dbReference type="InterPro" id="IPR002083">
    <property type="entry name" value="MATH/TRAF_dom"/>
</dbReference>
<dbReference type="CDD" id="cd00121">
    <property type="entry name" value="MATH"/>
    <property type="match status" value="1"/>
</dbReference>
<protein>
    <recommendedName>
        <fullName evidence="3">MATH domain-containing protein</fullName>
    </recommendedName>
</protein>
<comment type="caution">
    <text evidence="1">The sequence shown here is derived from an EMBL/GenBank/DDBJ whole genome shotgun (WGS) entry which is preliminary data.</text>
</comment>
<keyword evidence="2" id="KW-1185">Reference proteome</keyword>
<gene>
    <name evidence="1" type="ORF">HU200_039948</name>
</gene>